<dbReference type="KEGG" id="span:AWL63_22860"/>
<accession>A0A1B3ZG13</accession>
<feature type="region of interest" description="Disordered" evidence="1">
    <location>
        <begin position="99"/>
        <end position="129"/>
    </location>
</feature>
<protein>
    <submittedName>
        <fullName evidence="2">Uncharacterized protein</fullName>
    </submittedName>
</protein>
<dbReference type="AlphaFoldDB" id="A0A1B3ZG13"/>
<sequence length="129" mass="13455">MLADMQIRAAHQPDDVVTLLGRFDELRVAGQIHPQPCFAAQRQIDVAIPVERQIFQPVEKVVALGRVAIDAPVFGPAGQVVSFHGGAIASGGGGIGYRRSGLGGRGKGAGERKPTAQQAGDGHGTEPIR</sequence>
<keyword evidence="3" id="KW-1185">Reference proteome</keyword>
<evidence type="ECO:0000313" key="2">
    <source>
        <dbReference type="EMBL" id="AOH86370.1"/>
    </source>
</evidence>
<reference evidence="2 3" key="1">
    <citation type="submission" date="2016-01" db="EMBL/GenBank/DDBJ databases">
        <title>Complete genome and mega plasmid sequence of Sphingomonas panacis DCY99 elicits systemic resistance in rice to Xanthomonas oryzae.</title>
        <authorList>
            <person name="Kim Y.J."/>
            <person name="Yang D.C."/>
            <person name="Sing P."/>
        </authorList>
    </citation>
    <scope>NUCLEOTIDE SEQUENCE [LARGE SCALE GENOMIC DNA]</scope>
    <source>
        <strain evidence="2 3">DCY99</strain>
    </source>
</reference>
<evidence type="ECO:0000256" key="1">
    <source>
        <dbReference type="SAM" id="MobiDB-lite"/>
    </source>
</evidence>
<dbReference type="EMBL" id="CP014168">
    <property type="protein sequence ID" value="AOH86370.1"/>
    <property type="molecule type" value="Genomic_DNA"/>
</dbReference>
<proteinExistence type="predicted"/>
<evidence type="ECO:0000313" key="3">
    <source>
        <dbReference type="Proteomes" id="UP000094256"/>
    </source>
</evidence>
<name>A0A1B3ZG13_9SPHN</name>
<dbReference type="Proteomes" id="UP000094256">
    <property type="component" value="Chromosome"/>
</dbReference>
<gene>
    <name evidence="2" type="ORF">AWL63_22860</name>
</gene>
<organism evidence="2 3">
    <name type="scientific">Sphingomonas panacis</name>
    <dbReference type="NCBI Taxonomy" id="1560345"/>
    <lineage>
        <taxon>Bacteria</taxon>
        <taxon>Pseudomonadati</taxon>
        <taxon>Pseudomonadota</taxon>
        <taxon>Alphaproteobacteria</taxon>
        <taxon>Sphingomonadales</taxon>
        <taxon>Sphingomonadaceae</taxon>
        <taxon>Sphingomonas</taxon>
    </lineage>
</organism>